<dbReference type="Proteomes" id="UP001174909">
    <property type="component" value="Unassembled WGS sequence"/>
</dbReference>
<dbReference type="InterPro" id="IPR029021">
    <property type="entry name" value="Prot-tyrosine_phosphatase-like"/>
</dbReference>
<organism evidence="1 2">
    <name type="scientific">Geodia barretti</name>
    <name type="common">Barrett's horny sponge</name>
    <dbReference type="NCBI Taxonomy" id="519541"/>
    <lineage>
        <taxon>Eukaryota</taxon>
        <taxon>Metazoa</taxon>
        <taxon>Porifera</taxon>
        <taxon>Demospongiae</taxon>
        <taxon>Heteroscleromorpha</taxon>
        <taxon>Tetractinellida</taxon>
        <taxon>Astrophorina</taxon>
        <taxon>Geodiidae</taxon>
        <taxon>Geodia</taxon>
    </lineage>
</organism>
<comment type="caution">
    <text evidence="1">The sequence shown here is derived from an EMBL/GenBank/DDBJ whole genome shotgun (WGS) entry which is preliminary data.</text>
</comment>
<evidence type="ECO:0000313" key="1">
    <source>
        <dbReference type="EMBL" id="CAI8041221.1"/>
    </source>
</evidence>
<protein>
    <submittedName>
        <fullName evidence="1">Receptor-type tyrosine-protein phosphatase alpha</fullName>
    </submittedName>
</protein>
<dbReference type="SUPFAM" id="SSF52799">
    <property type="entry name" value="(Phosphotyrosine protein) phosphatases II"/>
    <property type="match status" value="1"/>
</dbReference>
<dbReference type="EMBL" id="CASHTH010003171">
    <property type="protein sequence ID" value="CAI8041221.1"/>
    <property type="molecule type" value="Genomic_DNA"/>
</dbReference>
<keyword evidence="1" id="KW-0675">Receptor</keyword>
<gene>
    <name evidence="1" type="ORF">GBAR_LOCUS22924</name>
</gene>
<evidence type="ECO:0000313" key="2">
    <source>
        <dbReference type="Proteomes" id="UP001174909"/>
    </source>
</evidence>
<sequence>MYTHTSSPLHAARDYAHQVIVAISPYLLLCKCVEQLLPHLVRRGVVASKVRSIILSQSDTEAASSLERLLNGRSREQELSSMVEGVYLALLDCYEESGSVWCHGMAVSGIQPVVRFKLKLPDINFDDLAVIHQRVSSTNLPEGDAAMLTEKLGLSNYGPIVDLKKIIQIAPEFHYTSWCQLFCSWDTLAIPQPALTLLPQQPTVCFATAHQFHIPEWSSDYQWCGDVNAMVSVIEEVSKVQRKTGNHPIVVHGLCKTEGVVDVFQVVKAMRVQKPWAIYTNVGTVSVNF</sequence>
<name>A0AA35T5M8_GEOBA</name>
<keyword evidence="2" id="KW-1185">Reference proteome</keyword>
<dbReference type="AlphaFoldDB" id="A0AA35T5M8"/>
<dbReference type="Gene3D" id="3.90.190.10">
    <property type="entry name" value="Protein tyrosine phosphatase superfamily"/>
    <property type="match status" value="1"/>
</dbReference>
<accession>A0AA35T5M8</accession>
<reference evidence="1" key="1">
    <citation type="submission" date="2023-03" db="EMBL/GenBank/DDBJ databases">
        <authorList>
            <person name="Steffen K."/>
            <person name="Cardenas P."/>
        </authorList>
    </citation>
    <scope>NUCLEOTIDE SEQUENCE</scope>
</reference>
<proteinExistence type="predicted"/>